<evidence type="ECO:0000313" key="6">
    <source>
        <dbReference type="EMBL" id="GLI38436.1"/>
    </source>
</evidence>
<name>A0A9W6G0T2_9BACT</name>
<dbReference type="AlphaFoldDB" id="A0A9W6G0T2"/>
<comment type="caution">
    <text evidence="4">Lacks conserved residue(s) required for the propagation of feature annotation.</text>
</comment>
<dbReference type="SUPFAM" id="SSF52467">
    <property type="entry name" value="DHS-like NAD/FAD-binding domain"/>
    <property type="match status" value="1"/>
</dbReference>
<dbReference type="Pfam" id="PF02146">
    <property type="entry name" value="SIR2"/>
    <property type="match status" value="1"/>
</dbReference>
<dbReference type="Gene3D" id="3.40.50.1220">
    <property type="entry name" value="TPP-binding domain"/>
    <property type="match status" value="1"/>
</dbReference>
<dbReference type="GO" id="GO:0017136">
    <property type="term" value="F:histone deacetylase activity, NAD-dependent"/>
    <property type="evidence" value="ECO:0007669"/>
    <property type="project" value="TreeGrafter"/>
</dbReference>
<comment type="caution">
    <text evidence="6">The sequence shown here is derived from an EMBL/GenBank/DDBJ whole genome shotgun (WGS) entry which is preliminary data.</text>
</comment>
<evidence type="ECO:0000259" key="5">
    <source>
        <dbReference type="PROSITE" id="PS50305"/>
    </source>
</evidence>
<evidence type="ECO:0000256" key="3">
    <source>
        <dbReference type="ARBA" id="ARBA00023027"/>
    </source>
</evidence>
<reference evidence="6" key="1">
    <citation type="submission" date="2022-12" db="EMBL/GenBank/DDBJ databases">
        <title>Reference genome sequencing for broad-spectrum identification of bacterial and archaeal isolates by mass spectrometry.</title>
        <authorList>
            <person name="Sekiguchi Y."/>
            <person name="Tourlousse D.M."/>
        </authorList>
    </citation>
    <scope>NUCLEOTIDE SEQUENCE</scope>
    <source>
        <strain evidence="6">H2</strain>
    </source>
</reference>
<dbReference type="InterPro" id="IPR003000">
    <property type="entry name" value="Sirtuin"/>
</dbReference>
<dbReference type="PANTHER" id="PTHR11085:SF4">
    <property type="entry name" value="NAD-DEPENDENT PROTEIN DEACYLASE"/>
    <property type="match status" value="1"/>
</dbReference>
<dbReference type="RefSeq" id="WP_214186460.1">
    <property type="nucleotide sequence ID" value="NZ_BSDS01000001.1"/>
</dbReference>
<sequence>MDLQEKVRVAAEAVKHADAIVITAGAGMGVDSGLPDFRGDAGFWKAYPPYQKLGITFVGAANPDHFERDPAFGWGFYGHRTNLYRATVPHAGFDILREWVERFGLDYFVATSNVDGQFQKAGFADDRILEVHGSIHHLQCTTPCTMAIWENRETIPVDEATMRAGHVPRCIHCGAVARPNILMFGDYGWVSDRSARQQRNFDEFLADIRGGRLVVVEMGAGTAIPTIRYLTEELGSRSDALAVRINPREPQIRAPHLSLSCGAREGVAAINAVLAEETP</sequence>
<accession>A0A9W6G0T2</accession>
<evidence type="ECO:0000313" key="7">
    <source>
        <dbReference type="Proteomes" id="UP001144352"/>
    </source>
</evidence>
<dbReference type="InterPro" id="IPR050134">
    <property type="entry name" value="NAD-dep_sirtuin_deacylases"/>
</dbReference>
<dbReference type="EMBL" id="BSDS01000001">
    <property type="protein sequence ID" value="GLI38436.1"/>
    <property type="molecule type" value="Genomic_DNA"/>
</dbReference>
<dbReference type="EC" id="2.3.1.286" evidence="1"/>
<dbReference type="Gene3D" id="3.30.1600.10">
    <property type="entry name" value="SIR2/SIRT2 'Small Domain"/>
    <property type="match status" value="1"/>
</dbReference>
<protein>
    <recommendedName>
        <fullName evidence="1">protein acetyllysine N-acetyltransferase</fullName>
        <ecNumber evidence="1">2.3.1.286</ecNumber>
    </recommendedName>
</protein>
<keyword evidence="7" id="KW-1185">Reference proteome</keyword>
<organism evidence="6 7">
    <name type="scientific">Geobacter hydrogenophilus</name>
    <dbReference type="NCBI Taxonomy" id="40983"/>
    <lineage>
        <taxon>Bacteria</taxon>
        <taxon>Pseudomonadati</taxon>
        <taxon>Thermodesulfobacteriota</taxon>
        <taxon>Desulfuromonadia</taxon>
        <taxon>Geobacterales</taxon>
        <taxon>Geobacteraceae</taxon>
        <taxon>Geobacter</taxon>
    </lineage>
</organism>
<dbReference type="InterPro" id="IPR029035">
    <property type="entry name" value="DHS-like_NAD/FAD-binding_dom"/>
</dbReference>
<feature type="domain" description="Deacetylase sirtuin-type" evidence="5">
    <location>
        <begin position="1"/>
        <end position="279"/>
    </location>
</feature>
<dbReference type="PROSITE" id="PS50305">
    <property type="entry name" value="SIRTUIN"/>
    <property type="match status" value="1"/>
</dbReference>
<dbReference type="GO" id="GO:0070403">
    <property type="term" value="F:NAD+ binding"/>
    <property type="evidence" value="ECO:0007669"/>
    <property type="project" value="InterPro"/>
</dbReference>
<evidence type="ECO:0000256" key="1">
    <source>
        <dbReference type="ARBA" id="ARBA00012928"/>
    </source>
</evidence>
<dbReference type="PANTHER" id="PTHR11085">
    <property type="entry name" value="NAD-DEPENDENT PROTEIN DEACYLASE SIRTUIN-5, MITOCHONDRIAL-RELATED"/>
    <property type="match status" value="1"/>
</dbReference>
<dbReference type="InterPro" id="IPR026591">
    <property type="entry name" value="Sirtuin_cat_small_dom_sf"/>
</dbReference>
<proteinExistence type="predicted"/>
<dbReference type="InterPro" id="IPR026590">
    <property type="entry name" value="Ssirtuin_cat_dom"/>
</dbReference>
<keyword evidence="3" id="KW-0520">NAD</keyword>
<keyword evidence="2" id="KW-0808">Transferase</keyword>
<evidence type="ECO:0000256" key="2">
    <source>
        <dbReference type="ARBA" id="ARBA00022679"/>
    </source>
</evidence>
<gene>
    <name evidence="6" type="primary">srtN</name>
    <name evidence="6" type="ORF">GHYDROH2_19370</name>
</gene>
<evidence type="ECO:0000256" key="4">
    <source>
        <dbReference type="PROSITE-ProRule" id="PRU00236"/>
    </source>
</evidence>
<dbReference type="Proteomes" id="UP001144352">
    <property type="component" value="Unassembled WGS sequence"/>
</dbReference>